<feature type="transmembrane region" description="Helical" evidence="1">
    <location>
        <begin position="7"/>
        <end position="32"/>
    </location>
</feature>
<dbReference type="OrthoDB" id="2058478at2"/>
<evidence type="ECO:0000313" key="3">
    <source>
        <dbReference type="Proteomes" id="UP000261166"/>
    </source>
</evidence>
<feature type="transmembrane region" description="Helical" evidence="1">
    <location>
        <begin position="138"/>
        <end position="159"/>
    </location>
</feature>
<comment type="caution">
    <text evidence="2">The sequence shown here is derived from an EMBL/GenBank/DDBJ whole genome shotgun (WGS) entry which is preliminary data.</text>
</comment>
<keyword evidence="1" id="KW-1133">Transmembrane helix</keyword>
<protein>
    <submittedName>
        <fullName evidence="2">Uncharacterized protein</fullName>
    </submittedName>
</protein>
<dbReference type="Proteomes" id="UP000261166">
    <property type="component" value="Unassembled WGS sequence"/>
</dbReference>
<dbReference type="EMBL" id="QVLU01000054">
    <property type="protein sequence ID" value="RGE60493.1"/>
    <property type="molecule type" value="Genomic_DNA"/>
</dbReference>
<accession>A0A3E3I5H1</accession>
<organism evidence="2 3">
    <name type="scientific">Eisenbergiella massiliensis</name>
    <dbReference type="NCBI Taxonomy" id="1720294"/>
    <lineage>
        <taxon>Bacteria</taxon>
        <taxon>Bacillati</taxon>
        <taxon>Bacillota</taxon>
        <taxon>Clostridia</taxon>
        <taxon>Lachnospirales</taxon>
        <taxon>Lachnospiraceae</taxon>
        <taxon>Eisenbergiella</taxon>
    </lineage>
</organism>
<evidence type="ECO:0000313" key="2">
    <source>
        <dbReference type="EMBL" id="RGE60493.1"/>
    </source>
</evidence>
<dbReference type="RefSeq" id="WP_004612634.1">
    <property type="nucleotide sequence ID" value="NZ_QVLU01000054.1"/>
</dbReference>
<reference evidence="2 3" key="1">
    <citation type="submission" date="2018-08" db="EMBL/GenBank/DDBJ databases">
        <title>A genome reference for cultivated species of the human gut microbiota.</title>
        <authorList>
            <person name="Zou Y."/>
            <person name="Xue W."/>
            <person name="Luo G."/>
        </authorList>
    </citation>
    <scope>NUCLEOTIDE SEQUENCE [LARGE SCALE GENOMIC DNA]</scope>
    <source>
        <strain evidence="2 3">AF26-4BH</strain>
    </source>
</reference>
<sequence length="226" mass="25877">MVNSKNLTIVTISTILFGLLSKWLVGVPYMAWGYFDKLFIASFILWMLYSTMLYLAIKIENENYLKLGFTGVVFGLISACLKMGLDAIIEHFTKFSGNLIVTAFMMEMGILIFGSAIIFVLYVCVAKKKILWNKSMKNCTLGLGGIAGIYFAVIIYYLWQLRHWMEKFADFDIIKEIGEEQGLLNLSTKYAQESTVVGMIVYVLFFIVLWIALKKNTENKEFDDNF</sequence>
<feature type="transmembrane region" description="Helical" evidence="1">
    <location>
        <begin position="38"/>
        <end position="57"/>
    </location>
</feature>
<name>A0A3E3I5H1_9FIRM</name>
<keyword evidence="1" id="KW-0812">Transmembrane</keyword>
<feature type="transmembrane region" description="Helical" evidence="1">
    <location>
        <begin position="194"/>
        <end position="213"/>
    </location>
</feature>
<feature type="transmembrane region" description="Helical" evidence="1">
    <location>
        <begin position="64"/>
        <end position="84"/>
    </location>
</feature>
<proteinExistence type="predicted"/>
<gene>
    <name evidence="2" type="ORF">DWY69_29780</name>
</gene>
<dbReference type="AlphaFoldDB" id="A0A3E3I5H1"/>
<feature type="transmembrane region" description="Helical" evidence="1">
    <location>
        <begin position="104"/>
        <end position="126"/>
    </location>
</feature>
<evidence type="ECO:0000256" key="1">
    <source>
        <dbReference type="SAM" id="Phobius"/>
    </source>
</evidence>
<keyword evidence="1" id="KW-0472">Membrane</keyword>